<feature type="non-terminal residue" evidence="1">
    <location>
        <position position="61"/>
    </location>
</feature>
<feature type="non-terminal residue" evidence="1">
    <location>
        <position position="1"/>
    </location>
</feature>
<keyword evidence="2" id="KW-1185">Reference proteome</keyword>
<dbReference type="EMBL" id="MU032353">
    <property type="protein sequence ID" value="KAF3760298.1"/>
    <property type="molecule type" value="Genomic_DNA"/>
</dbReference>
<protein>
    <submittedName>
        <fullName evidence="1">Uncharacterized protein</fullName>
    </submittedName>
</protein>
<reference evidence="1" key="1">
    <citation type="journal article" date="2020" name="Phytopathology">
        <title>Genome sequence of the chestnut blight fungus Cryphonectria parasitica EP155: A fundamental resource for an archetypical invasive plant pathogen.</title>
        <authorList>
            <person name="Crouch J.A."/>
            <person name="Dawe A."/>
            <person name="Aerts A."/>
            <person name="Barry K."/>
            <person name="Churchill A.C.L."/>
            <person name="Grimwood J."/>
            <person name="Hillman B."/>
            <person name="Milgroom M.G."/>
            <person name="Pangilinan J."/>
            <person name="Smith M."/>
            <person name="Salamov A."/>
            <person name="Schmutz J."/>
            <person name="Yadav J."/>
            <person name="Grigoriev I.V."/>
            <person name="Nuss D."/>
        </authorList>
    </citation>
    <scope>NUCLEOTIDE SEQUENCE</scope>
    <source>
        <strain evidence="1">EP155</strain>
    </source>
</reference>
<sequence>FLAVLTSTILAGLRRSTGLTFQTQQLIANPTGAKVFSFYLGSGEWLFDRLVGWAKGSKYFK</sequence>
<dbReference type="InterPro" id="IPR013726">
    <property type="entry name" value="Mitofissin"/>
</dbReference>
<dbReference type="OrthoDB" id="16824at2759"/>
<dbReference type="PANTHER" id="PTHR28075:SF3">
    <property type="entry name" value="DUF1748-DOMAIN-CONTAINING PROTEIN"/>
    <property type="match status" value="1"/>
</dbReference>
<evidence type="ECO:0000313" key="2">
    <source>
        <dbReference type="Proteomes" id="UP000803844"/>
    </source>
</evidence>
<dbReference type="RefSeq" id="XP_040771277.1">
    <property type="nucleotide sequence ID" value="XM_040916256.1"/>
</dbReference>
<dbReference type="Proteomes" id="UP000803844">
    <property type="component" value="Unassembled WGS sequence"/>
</dbReference>
<proteinExistence type="predicted"/>
<dbReference type="AlphaFoldDB" id="A0A9P4XSV6"/>
<dbReference type="PANTHER" id="PTHR28075">
    <property type="entry name" value="CHROMOSOME 16, WHOLE GENOME SHOTGUN SEQUENCE"/>
    <property type="match status" value="1"/>
</dbReference>
<dbReference type="Pfam" id="PF08520">
    <property type="entry name" value="Mitofissin"/>
    <property type="match status" value="1"/>
</dbReference>
<name>A0A9P4XSV6_CRYP1</name>
<dbReference type="GeneID" id="63833385"/>
<accession>A0A9P4XSV6</accession>
<comment type="caution">
    <text evidence="1">The sequence shown here is derived from an EMBL/GenBank/DDBJ whole genome shotgun (WGS) entry which is preliminary data.</text>
</comment>
<evidence type="ECO:0000313" key="1">
    <source>
        <dbReference type="EMBL" id="KAF3760298.1"/>
    </source>
</evidence>
<organism evidence="1 2">
    <name type="scientific">Cryphonectria parasitica (strain ATCC 38755 / EP155)</name>
    <dbReference type="NCBI Taxonomy" id="660469"/>
    <lineage>
        <taxon>Eukaryota</taxon>
        <taxon>Fungi</taxon>
        <taxon>Dikarya</taxon>
        <taxon>Ascomycota</taxon>
        <taxon>Pezizomycotina</taxon>
        <taxon>Sordariomycetes</taxon>
        <taxon>Sordariomycetidae</taxon>
        <taxon>Diaporthales</taxon>
        <taxon>Cryphonectriaceae</taxon>
        <taxon>Cryphonectria-Endothia species complex</taxon>
        <taxon>Cryphonectria</taxon>
    </lineage>
</organism>
<gene>
    <name evidence="1" type="ORF">M406DRAFT_244287</name>
</gene>
<dbReference type="GO" id="GO:0005737">
    <property type="term" value="C:cytoplasm"/>
    <property type="evidence" value="ECO:0007669"/>
    <property type="project" value="TreeGrafter"/>
</dbReference>